<dbReference type="GO" id="GO:0046872">
    <property type="term" value="F:metal ion binding"/>
    <property type="evidence" value="ECO:0007669"/>
    <property type="project" value="UniProtKB-KW"/>
</dbReference>
<proteinExistence type="predicted"/>
<evidence type="ECO:0000313" key="7">
    <source>
        <dbReference type="EMBL" id="SMG32812.1"/>
    </source>
</evidence>
<protein>
    <submittedName>
        <fullName evidence="7">Cytochrome c</fullName>
    </submittedName>
</protein>
<evidence type="ECO:0000313" key="8">
    <source>
        <dbReference type="Proteomes" id="UP000192980"/>
    </source>
</evidence>
<dbReference type="GO" id="GO:0009055">
    <property type="term" value="F:electron transfer activity"/>
    <property type="evidence" value="ECO:0007669"/>
    <property type="project" value="InterPro"/>
</dbReference>
<evidence type="ECO:0000256" key="4">
    <source>
        <dbReference type="PROSITE-ProRule" id="PRU00433"/>
    </source>
</evidence>
<keyword evidence="5" id="KW-0472">Membrane</keyword>
<dbReference type="EMBL" id="FXAU01000003">
    <property type="protein sequence ID" value="SMG32812.1"/>
    <property type="molecule type" value="Genomic_DNA"/>
</dbReference>
<evidence type="ECO:0000256" key="2">
    <source>
        <dbReference type="ARBA" id="ARBA00022723"/>
    </source>
</evidence>
<dbReference type="SUPFAM" id="SSF46626">
    <property type="entry name" value="Cytochrome c"/>
    <property type="match status" value="2"/>
</dbReference>
<keyword evidence="1 4" id="KW-0349">Heme</keyword>
<keyword evidence="3 4" id="KW-0408">Iron</keyword>
<feature type="transmembrane region" description="Helical" evidence="5">
    <location>
        <begin position="24"/>
        <end position="48"/>
    </location>
</feature>
<organism evidence="7 8">
    <name type="scientific">Sphingobacterium psychroaquaticum</name>
    <dbReference type="NCBI Taxonomy" id="561061"/>
    <lineage>
        <taxon>Bacteria</taxon>
        <taxon>Pseudomonadati</taxon>
        <taxon>Bacteroidota</taxon>
        <taxon>Sphingobacteriia</taxon>
        <taxon>Sphingobacteriales</taxon>
        <taxon>Sphingobacteriaceae</taxon>
        <taxon>Sphingobacterium</taxon>
    </lineage>
</organism>
<dbReference type="Pfam" id="PF21342">
    <property type="entry name" value="SoxA-TsdA_cyt-c"/>
    <property type="match status" value="1"/>
</dbReference>
<reference evidence="7 8" key="1">
    <citation type="submission" date="2017-04" db="EMBL/GenBank/DDBJ databases">
        <authorList>
            <person name="Afonso C.L."/>
            <person name="Miller P.J."/>
            <person name="Scott M.A."/>
            <person name="Spackman E."/>
            <person name="Goraichik I."/>
            <person name="Dimitrov K.M."/>
            <person name="Suarez D.L."/>
            <person name="Swayne D.E."/>
        </authorList>
    </citation>
    <scope>NUCLEOTIDE SEQUENCE [LARGE SCALE GENOMIC DNA]</scope>
    <source>
        <strain evidence="7 8">DSM 22418</strain>
    </source>
</reference>
<feature type="domain" description="Cytochrome c" evidence="6">
    <location>
        <begin position="212"/>
        <end position="305"/>
    </location>
</feature>
<dbReference type="RefSeq" id="WP_144036556.1">
    <property type="nucleotide sequence ID" value="NZ_FXAU01000003.1"/>
</dbReference>
<evidence type="ECO:0000256" key="3">
    <source>
        <dbReference type="ARBA" id="ARBA00023004"/>
    </source>
</evidence>
<dbReference type="STRING" id="561061.SAMN05660862_2292"/>
<gene>
    <name evidence="7" type="ORF">SAMN05660862_2292</name>
</gene>
<keyword evidence="5" id="KW-1133">Transmembrane helix</keyword>
<dbReference type="PROSITE" id="PS51007">
    <property type="entry name" value="CYTC"/>
    <property type="match status" value="2"/>
</dbReference>
<dbReference type="AlphaFoldDB" id="A0A1X7JWS2"/>
<dbReference type="Proteomes" id="UP000192980">
    <property type="component" value="Unassembled WGS sequence"/>
</dbReference>
<name>A0A1X7JWS2_9SPHI</name>
<keyword evidence="5" id="KW-0812">Transmembrane</keyword>
<dbReference type="PANTHER" id="PTHR35008:SF9">
    <property type="entry name" value="CYTOCHROME C DOMAIN-CONTAINING PROTEIN"/>
    <property type="match status" value="1"/>
</dbReference>
<dbReference type="GO" id="GO:0020037">
    <property type="term" value="F:heme binding"/>
    <property type="evidence" value="ECO:0007669"/>
    <property type="project" value="InterPro"/>
</dbReference>
<keyword evidence="8" id="KW-1185">Reference proteome</keyword>
<feature type="domain" description="Cytochrome c" evidence="6">
    <location>
        <begin position="84"/>
        <end position="188"/>
    </location>
</feature>
<dbReference type="OrthoDB" id="9779283at2"/>
<dbReference type="PANTHER" id="PTHR35008">
    <property type="entry name" value="BLL4482 PROTEIN-RELATED"/>
    <property type="match status" value="1"/>
</dbReference>
<dbReference type="Gene3D" id="1.10.760.10">
    <property type="entry name" value="Cytochrome c-like domain"/>
    <property type="match status" value="2"/>
</dbReference>
<evidence type="ECO:0000259" key="6">
    <source>
        <dbReference type="PROSITE" id="PS51007"/>
    </source>
</evidence>
<evidence type="ECO:0000256" key="1">
    <source>
        <dbReference type="ARBA" id="ARBA00022617"/>
    </source>
</evidence>
<sequence>MEKERFNNEKLSKEVTKLACQSRIIGFTFMLVVVLILIQMLGLLPAGFSGQPITDSVHVFAEGSFLQHVENFEMDPFPDTEEGKLAAYGEKLITQTATYLGPENKLGAIYSGNNLACASCHLNGGTKAFAAPYVGLTAVFPMYSGREGKVATLEDRINGCFERSMNGNKLPTDSKEMVAIISYMKHLSKDVKVGQRIKGQGFVTLDMPDRKADLKHGQVIFEKQCVSCHQGDGQGQRRDVADISQGYAYPPLWGYDSFNDGAGMARMLTAAKFIKGNMPLGASAENPMLTDAEAYDVAAYINSFARPVKTQKELDYPDLSKKPKDAGYPPYADKIATEQHKYGPFNF</sequence>
<evidence type="ECO:0000256" key="5">
    <source>
        <dbReference type="SAM" id="Phobius"/>
    </source>
</evidence>
<accession>A0A1X7JWS2</accession>
<dbReference type="InterPro" id="IPR009056">
    <property type="entry name" value="Cyt_c-like_dom"/>
</dbReference>
<keyword evidence="2 4" id="KW-0479">Metal-binding</keyword>
<dbReference type="Pfam" id="PF00034">
    <property type="entry name" value="Cytochrom_C"/>
    <property type="match status" value="1"/>
</dbReference>
<dbReference type="InterPro" id="IPR036909">
    <property type="entry name" value="Cyt_c-like_dom_sf"/>
</dbReference>
<dbReference type="InterPro" id="IPR051459">
    <property type="entry name" value="Cytochrome_c-type_DH"/>
</dbReference>